<evidence type="ECO:0000256" key="6">
    <source>
        <dbReference type="ARBA" id="ARBA00022847"/>
    </source>
</evidence>
<feature type="transmembrane region" description="Helical" evidence="10">
    <location>
        <begin position="182"/>
        <end position="203"/>
    </location>
</feature>
<evidence type="ECO:0000256" key="4">
    <source>
        <dbReference type="ARBA" id="ARBA00022475"/>
    </source>
</evidence>
<feature type="transmembrane region" description="Helical" evidence="10">
    <location>
        <begin position="267"/>
        <end position="289"/>
    </location>
</feature>
<evidence type="ECO:0000256" key="1">
    <source>
        <dbReference type="ARBA" id="ARBA00004651"/>
    </source>
</evidence>
<evidence type="ECO:0000256" key="9">
    <source>
        <dbReference type="RuleBase" id="RU362091"/>
    </source>
</evidence>
<dbReference type="CDD" id="cd11480">
    <property type="entry name" value="SLC5sbd_u4"/>
    <property type="match status" value="1"/>
</dbReference>
<feature type="transmembrane region" description="Helical" evidence="10">
    <location>
        <begin position="511"/>
        <end position="529"/>
    </location>
</feature>
<feature type="transmembrane region" description="Helical" evidence="10">
    <location>
        <begin position="366"/>
        <end position="395"/>
    </location>
</feature>
<feature type="chain" id="PRO_5020270822" evidence="11">
    <location>
        <begin position="22"/>
        <end position="561"/>
    </location>
</feature>
<dbReference type="GO" id="GO:0005886">
    <property type="term" value="C:plasma membrane"/>
    <property type="evidence" value="ECO:0007669"/>
    <property type="project" value="UniProtKB-SubCell"/>
</dbReference>
<feature type="transmembrane region" description="Helical" evidence="10">
    <location>
        <begin position="37"/>
        <end position="57"/>
    </location>
</feature>
<dbReference type="EMBL" id="CP040078">
    <property type="protein sequence ID" value="QCP54470.1"/>
    <property type="molecule type" value="Genomic_DNA"/>
</dbReference>
<keyword evidence="8 10" id="KW-0472">Membrane</keyword>
<evidence type="ECO:0000313" key="12">
    <source>
        <dbReference type="EMBL" id="QCP54470.1"/>
    </source>
</evidence>
<comment type="subcellular location">
    <subcellularLocation>
        <location evidence="1">Cell membrane</location>
        <topology evidence="1">Multi-pass membrane protein</topology>
    </subcellularLocation>
</comment>
<evidence type="ECO:0000256" key="3">
    <source>
        <dbReference type="ARBA" id="ARBA00022448"/>
    </source>
</evidence>
<evidence type="ECO:0000313" key="13">
    <source>
        <dbReference type="Proteomes" id="UP000298656"/>
    </source>
</evidence>
<evidence type="ECO:0000256" key="2">
    <source>
        <dbReference type="ARBA" id="ARBA00006434"/>
    </source>
</evidence>
<name>A0A4V1EIP3_9BURK</name>
<gene>
    <name evidence="12" type="ORF">FAZ95_36830</name>
</gene>
<keyword evidence="4" id="KW-1003">Cell membrane</keyword>
<feature type="transmembrane region" description="Helical" evidence="10">
    <location>
        <begin position="440"/>
        <end position="460"/>
    </location>
</feature>
<dbReference type="InterPro" id="IPR038377">
    <property type="entry name" value="Na/Glc_symporter_sf"/>
</dbReference>
<dbReference type="NCBIfam" id="NF006903">
    <property type="entry name" value="PRK09395.1"/>
    <property type="match status" value="1"/>
</dbReference>
<feature type="transmembrane region" description="Helical" evidence="10">
    <location>
        <begin position="215"/>
        <end position="235"/>
    </location>
</feature>
<keyword evidence="3" id="KW-0813">Transport</keyword>
<keyword evidence="7 10" id="KW-1133">Transmembrane helix</keyword>
<feature type="transmembrane region" description="Helical" evidence="10">
    <location>
        <begin position="78"/>
        <end position="101"/>
    </location>
</feature>
<dbReference type="GO" id="GO:0015293">
    <property type="term" value="F:symporter activity"/>
    <property type="evidence" value="ECO:0007669"/>
    <property type="project" value="UniProtKB-KW"/>
</dbReference>
<reference evidence="12 13" key="1">
    <citation type="submission" date="2019-05" db="EMBL/GenBank/DDBJ databases">
        <title>Burkholderia sp. DHOD12, isolated from subtropical forest soil.</title>
        <authorList>
            <person name="Gao Z.-H."/>
            <person name="Qiu L.-H."/>
        </authorList>
    </citation>
    <scope>NUCLEOTIDE SEQUENCE [LARGE SCALE GENOMIC DNA]</scope>
    <source>
        <strain evidence="12 13">DHOD12</strain>
    </source>
</reference>
<organism evidence="12 13">
    <name type="scientific">Trinickia violacea</name>
    <dbReference type="NCBI Taxonomy" id="2571746"/>
    <lineage>
        <taxon>Bacteria</taxon>
        <taxon>Pseudomonadati</taxon>
        <taxon>Pseudomonadota</taxon>
        <taxon>Betaproteobacteria</taxon>
        <taxon>Burkholderiales</taxon>
        <taxon>Burkholderiaceae</taxon>
        <taxon>Trinickia</taxon>
    </lineage>
</organism>
<feature type="transmembrane region" description="Helical" evidence="10">
    <location>
        <begin position="151"/>
        <end position="170"/>
    </location>
</feature>
<dbReference type="OrthoDB" id="9764416at2"/>
<dbReference type="GO" id="GO:0015123">
    <property type="term" value="F:acetate transmembrane transporter activity"/>
    <property type="evidence" value="ECO:0007669"/>
    <property type="project" value="TreeGrafter"/>
</dbReference>
<feature type="signal peptide" evidence="11">
    <location>
        <begin position="1"/>
        <end position="21"/>
    </location>
</feature>
<dbReference type="KEGG" id="tvl:FAZ95_36830"/>
<dbReference type="AlphaFoldDB" id="A0A4V1EIP3"/>
<dbReference type="RefSeq" id="WP_137337231.1">
    <property type="nucleotide sequence ID" value="NZ_CP040078.1"/>
</dbReference>
<keyword evidence="6" id="KW-0769">Symport</keyword>
<protein>
    <submittedName>
        <fullName evidence="12">Sodium/solute symporter</fullName>
    </submittedName>
</protein>
<sequence length="561" mass="59502">MKSTRLLSGACFAVAMTQSHAATAAGPAAEHTGLNPVAIGMFVLFVLVTLAITRWASRRTRTTAEFYNAGGAVTGLQNGLAISGDYMSAASFLGLSGLVYLNGFDGVIYAVGFLVGWPFLMFLLAEPMRNLGKCTFVDVVAYRLEQAPIRLMTSCTSLVVVILYLVLQLVGAGKLIQLLFGLPYWMAEVIVGVLMVIYVFFGGMKATTWVQIIKAVLLLCGASFMVVAAFAQFGFSPEQMFRHAVAAHPAGLGIMGPGKLIKDPLNALSLGVAAICGVAGFPHILMRFFTVPNAREARKSVFIATGFIAYFYLLTIVIGFSAIALLAQHPEFFKIGADGHFSLTRDLLGGSNMVAVNLARAVGGNYFYGFIAAVTFATILAVVAGLTLSGATTVSHDLYACWLARGQVDESREMRISRAATVVLSAIAIGLGIPFEHINIAFMVTLVAAVAASANFPVLLSSIFWGGMTTRGAVAGGSLGLTASLLLTVPSKAVWVDVLHHAHAPISLDNPALISVPLAFIGIWLFSTLDRSVRAQRERAAFALQDFYGQTGLLASEALPH</sequence>
<dbReference type="PANTHER" id="PTHR48086">
    <property type="entry name" value="SODIUM/PROLINE SYMPORTER-RELATED"/>
    <property type="match status" value="1"/>
</dbReference>
<dbReference type="Gene3D" id="1.20.1730.10">
    <property type="entry name" value="Sodium/glucose cotransporter"/>
    <property type="match status" value="1"/>
</dbReference>
<keyword evidence="5 10" id="KW-0812">Transmembrane</keyword>
<dbReference type="Pfam" id="PF00474">
    <property type="entry name" value="SSF"/>
    <property type="match status" value="1"/>
</dbReference>
<comment type="similarity">
    <text evidence="2 9">Belongs to the sodium:solute symporter (SSF) (TC 2.A.21) family.</text>
</comment>
<evidence type="ECO:0000256" key="11">
    <source>
        <dbReference type="SAM" id="SignalP"/>
    </source>
</evidence>
<proteinExistence type="inferred from homology"/>
<dbReference type="InterPro" id="IPR050277">
    <property type="entry name" value="Sodium:Solute_Symporter"/>
</dbReference>
<dbReference type="PANTHER" id="PTHR48086:SF6">
    <property type="entry name" value="CATION_ACETATE SYMPORTER ACTP"/>
    <property type="match status" value="1"/>
</dbReference>
<dbReference type="PROSITE" id="PS50283">
    <property type="entry name" value="NA_SOLUT_SYMP_3"/>
    <property type="match status" value="1"/>
</dbReference>
<keyword evidence="11" id="KW-0732">Signal</keyword>
<feature type="transmembrane region" description="Helical" evidence="10">
    <location>
        <begin position="416"/>
        <end position="434"/>
    </location>
</feature>
<feature type="transmembrane region" description="Helical" evidence="10">
    <location>
        <begin position="472"/>
        <end position="491"/>
    </location>
</feature>
<evidence type="ECO:0000256" key="8">
    <source>
        <dbReference type="ARBA" id="ARBA00023136"/>
    </source>
</evidence>
<dbReference type="Proteomes" id="UP000298656">
    <property type="component" value="Chromosome 2"/>
</dbReference>
<dbReference type="InterPro" id="IPR001734">
    <property type="entry name" value="Na/solute_symporter"/>
</dbReference>
<feature type="transmembrane region" description="Helical" evidence="10">
    <location>
        <begin position="301"/>
        <end position="327"/>
    </location>
</feature>
<dbReference type="NCBIfam" id="TIGR00813">
    <property type="entry name" value="sss"/>
    <property type="match status" value="1"/>
</dbReference>
<dbReference type="GO" id="GO:0006847">
    <property type="term" value="P:plasma membrane acetate transport"/>
    <property type="evidence" value="ECO:0007669"/>
    <property type="project" value="TreeGrafter"/>
</dbReference>
<keyword evidence="13" id="KW-1185">Reference proteome</keyword>
<evidence type="ECO:0000256" key="7">
    <source>
        <dbReference type="ARBA" id="ARBA00022989"/>
    </source>
</evidence>
<evidence type="ECO:0000256" key="10">
    <source>
        <dbReference type="SAM" id="Phobius"/>
    </source>
</evidence>
<accession>A0A4V1EIP3</accession>
<evidence type="ECO:0000256" key="5">
    <source>
        <dbReference type="ARBA" id="ARBA00022692"/>
    </source>
</evidence>
<feature type="transmembrane region" description="Helical" evidence="10">
    <location>
        <begin position="107"/>
        <end position="125"/>
    </location>
</feature>